<dbReference type="GO" id="GO:0016151">
    <property type="term" value="F:nickel cation binding"/>
    <property type="evidence" value="ECO:0007669"/>
    <property type="project" value="InterPro"/>
</dbReference>
<dbReference type="GO" id="GO:0016651">
    <property type="term" value="F:oxidoreductase activity, acting on NAD(P)H"/>
    <property type="evidence" value="ECO:0007669"/>
    <property type="project" value="InterPro"/>
</dbReference>
<dbReference type="GO" id="GO:0008137">
    <property type="term" value="F:NADH dehydrogenase (ubiquinone) activity"/>
    <property type="evidence" value="ECO:0007669"/>
    <property type="project" value="InterPro"/>
</dbReference>
<organism evidence="6 7">
    <name type="scientific">Thiospirillum jenense</name>
    <dbReference type="NCBI Taxonomy" id="1653858"/>
    <lineage>
        <taxon>Bacteria</taxon>
        <taxon>Pseudomonadati</taxon>
        <taxon>Pseudomonadota</taxon>
        <taxon>Gammaproteobacteria</taxon>
        <taxon>Chromatiales</taxon>
        <taxon>Chromatiaceae</taxon>
        <taxon>Thiospirillum</taxon>
    </lineage>
</organism>
<evidence type="ECO:0000259" key="4">
    <source>
        <dbReference type="Pfam" id="PF00329"/>
    </source>
</evidence>
<reference evidence="6 7" key="1">
    <citation type="journal article" date="2020" name="Arch. Microbiol.">
        <title>The genome sequence of the giant phototrophic gammaproteobacterium Thiospirillum jenense gives insight into its physiological properties and phylogenetic relationships.</title>
        <authorList>
            <person name="Imhoff J.F."/>
            <person name="Meyer T.E."/>
            <person name="Kyndt J.A."/>
        </authorList>
    </citation>
    <scope>NUCLEOTIDE SEQUENCE [LARGE SCALE GENOMIC DNA]</scope>
    <source>
        <strain evidence="6 7">DSM 216</strain>
    </source>
</reference>
<comment type="caution">
    <text evidence="6">The sequence shown here is derived from an EMBL/GenBank/DDBJ whole genome shotgun (WGS) entry which is preliminary data.</text>
</comment>
<gene>
    <name evidence="6" type="ORF">HUK38_09875</name>
</gene>
<accession>A0A839HHQ6</accession>
<evidence type="ECO:0000259" key="5">
    <source>
        <dbReference type="Pfam" id="PF00346"/>
    </source>
</evidence>
<evidence type="ECO:0000256" key="3">
    <source>
        <dbReference type="PIRSR" id="PIRSR601501-1"/>
    </source>
</evidence>
<dbReference type="Pfam" id="PF00346">
    <property type="entry name" value="Complex1_49kDa"/>
    <property type="match status" value="1"/>
</dbReference>
<dbReference type="RefSeq" id="WP_182584166.1">
    <property type="nucleotide sequence ID" value="NZ_JABVCQ010000020.1"/>
</dbReference>
<name>A0A839HHQ6_9GAMM</name>
<dbReference type="Gene3D" id="3.30.460.80">
    <property type="entry name" value="NADH:ubiquinone oxidoreductase, 30kDa subunit"/>
    <property type="match status" value="1"/>
</dbReference>
<evidence type="ECO:0000256" key="1">
    <source>
        <dbReference type="ARBA" id="ARBA00023002"/>
    </source>
</evidence>
<dbReference type="AlphaFoldDB" id="A0A839HHQ6"/>
<keyword evidence="2" id="KW-0520">NAD</keyword>
<dbReference type="InterPro" id="IPR001501">
    <property type="entry name" value="Ni-dep_hyd_lsu"/>
</dbReference>
<dbReference type="Pfam" id="PF00329">
    <property type="entry name" value="Complex1_30kDa"/>
    <property type="match status" value="1"/>
</dbReference>
<dbReference type="InterPro" id="IPR052197">
    <property type="entry name" value="ComplexI_49kDa-like"/>
</dbReference>
<sequence length="548" mass="60594">MDTRFNWLSDYLARLEGEHLIAQRGAAELLAPAQCLILDPEDWAAAARIAAGLGMRHAGVWADAHEVNSDEYTANDDSAAPGMMVYAVLEYAGDYLVLKTRVDLNRAELNSHTPFFSGVNRLERHAQDLIGIRFIDHPDPRRWIRHQAWPDNQFPLRRDFHYPPASVNQAAPRTPADGHYPFIPIAGASVFSIPVGPVHAGIIEPGHFRFHAAGEDVLKLEEHLGYVHKGIEALAIGRDAMGLARLAARISGDSTVAHTWAACQALERATATQVPDRAQHLRALFAERERVANHLGDIGAICNDVGFGFAFAQCSRLRERWQRRSDALFGHRLLMDKIIPGGVALDLAADQIPNLRRDHVHFRAACVTLFDIFNNHPSLGDRLVTTGQLSIAQAQQLGCTGYVGKASGLGFDVRRCNPYSPYDQFTISMKIEQEGDVAARMRIRMREIRQSLTLMDQLLETLPEGAISIALNSPPTGGGEGLGMIDGWRGEIITFVRVNNDGRIARFFPRDPSWFTWPALEQLILGNIVPDFPVCNKSVNGSYSGVDL</sequence>
<proteinExistence type="predicted"/>
<protein>
    <submittedName>
        <fullName evidence="6">NADH-quinone oxidoreductase subunit C</fullName>
    </submittedName>
</protein>
<dbReference type="InterPro" id="IPR037232">
    <property type="entry name" value="NADH_quin_OxRdtase_su_C/D-like"/>
</dbReference>
<dbReference type="GO" id="GO:0051287">
    <property type="term" value="F:NAD binding"/>
    <property type="evidence" value="ECO:0007669"/>
    <property type="project" value="InterPro"/>
</dbReference>
<feature type="domain" description="NADH-quinone oxidoreductase subunit D" evidence="5">
    <location>
        <begin position="304"/>
        <end position="469"/>
    </location>
</feature>
<dbReference type="SUPFAM" id="SSF56762">
    <property type="entry name" value="HydB/Nqo4-like"/>
    <property type="match status" value="1"/>
</dbReference>
<dbReference type="GO" id="GO:0048038">
    <property type="term" value="F:quinone binding"/>
    <property type="evidence" value="ECO:0007669"/>
    <property type="project" value="InterPro"/>
</dbReference>
<dbReference type="EMBL" id="JABVCQ010000020">
    <property type="protein sequence ID" value="MBB1126538.1"/>
    <property type="molecule type" value="Genomic_DNA"/>
</dbReference>
<dbReference type="Gene3D" id="1.10.645.10">
    <property type="entry name" value="Cytochrome-c3 Hydrogenase, chain B"/>
    <property type="match status" value="1"/>
</dbReference>
<keyword evidence="7" id="KW-1185">Reference proteome</keyword>
<dbReference type="SUPFAM" id="SSF143243">
    <property type="entry name" value="Nqo5-like"/>
    <property type="match status" value="1"/>
</dbReference>
<dbReference type="InterPro" id="IPR001268">
    <property type="entry name" value="NADH_UbQ_OxRdtase_30kDa_su"/>
</dbReference>
<keyword evidence="3" id="KW-0479">Metal-binding</keyword>
<feature type="binding site" evidence="3">
    <location>
        <position position="232"/>
    </location>
    <ligand>
        <name>Mg(2+)</name>
        <dbReference type="ChEBI" id="CHEBI:18420"/>
    </ligand>
</feature>
<dbReference type="PANTHER" id="PTHR43485:SF1">
    <property type="entry name" value="FORMATE HYDROGENLYASE SUBUNIT 5-RELATED"/>
    <property type="match status" value="1"/>
</dbReference>
<feature type="domain" description="NADH:ubiquinone oxidoreductase 30kDa subunit" evidence="4">
    <location>
        <begin position="74"/>
        <end position="162"/>
    </location>
</feature>
<dbReference type="Pfam" id="PF00374">
    <property type="entry name" value="NiFeSe_Hases"/>
    <property type="match status" value="1"/>
</dbReference>
<dbReference type="PANTHER" id="PTHR43485">
    <property type="entry name" value="HYDROGENASE-4 COMPONENT G"/>
    <property type="match status" value="1"/>
</dbReference>
<dbReference type="InterPro" id="IPR001135">
    <property type="entry name" value="NADH_Q_OxRdtase_suD"/>
</dbReference>
<evidence type="ECO:0000313" key="6">
    <source>
        <dbReference type="EMBL" id="MBB1126538.1"/>
    </source>
</evidence>
<dbReference type="Proteomes" id="UP000548632">
    <property type="component" value="Unassembled WGS sequence"/>
</dbReference>
<evidence type="ECO:0000313" key="7">
    <source>
        <dbReference type="Proteomes" id="UP000548632"/>
    </source>
</evidence>
<keyword evidence="3" id="KW-0460">Magnesium</keyword>
<evidence type="ECO:0000256" key="2">
    <source>
        <dbReference type="ARBA" id="ARBA00023027"/>
    </source>
</evidence>
<dbReference type="InterPro" id="IPR029014">
    <property type="entry name" value="NiFe-Hase_large"/>
</dbReference>
<keyword evidence="1" id="KW-0560">Oxidoreductase</keyword>